<reference evidence="3" key="1">
    <citation type="submission" date="2022-12" db="EMBL/GenBank/DDBJ databases">
        <authorList>
            <person name="Alioto T."/>
            <person name="Alioto T."/>
            <person name="Gomez Garrido J."/>
        </authorList>
    </citation>
    <scope>NUCLEOTIDE SEQUENCE</scope>
</reference>
<dbReference type="SUPFAM" id="SSF49562">
    <property type="entry name" value="C2 domain (Calcium/lipid-binding domain, CaLB)"/>
    <property type="match status" value="1"/>
</dbReference>
<evidence type="ECO:0000313" key="3">
    <source>
        <dbReference type="EMBL" id="CAI5774787.1"/>
    </source>
</evidence>
<feature type="compositionally biased region" description="Basic and acidic residues" evidence="1">
    <location>
        <begin position="91"/>
        <end position="108"/>
    </location>
</feature>
<organism evidence="3 4">
    <name type="scientific">Podarcis lilfordi</name>
    <name type="common">Lilford's wall lizard</name>
    <dbReference type="NCBI Taxonomy" id="74358"/>
    <lineage>
        <taxon>Eukaryota</taxon>
        <taxon>Metazoa</taxon>
        <taxon>Chordata</taxon>
        <taxon>Craniata</taxon>
        <taxon>Vertebrata</taxon>
        <taxon>Euteleostomi</taxon>
        <taxon>Lepidosauria</taxon>
        <taxon>Squamata</taxon>
        <taxon>Bifurcata</taxon>
        <taxon>Unidentata</taxon>
        <taxon>Episquamata</taxon>
        <taxon>Laterata</taxon>
        <taxon>Lacertibaenia</taxon>
        <taxon>Lacertidae</taxon>
        <taxon>Podarcis</taxon>
    </lineage>
</organism>
<dbReference type="Pfam" id="PF17661">
    <property type="entry name" value="DUF5523"/>
    <property type="match status" value="1"/>
</dbReference>
<evidence type="ECO:0000259" key="2">
    <source>
        <dbReference type="SMART" id="SM00239"/>
    </source>
</evidence>
<evidence type="ECO:0000313" key="4">
    <source>
        <dbReference type="Proteomes" id="UP001178461"/>
    </source>
</evidence>
<dbReference type="PANTHER" id="PTHR20837:SF2">
    <property type="entry name" value="PROTEIN CC2D2B"/>
    <property type="match status" value="1"/>
</dbReference>
<dbReference type="Pfam" id="PF24656">
    <property type="entry name" value="CEPT76_peptidase"/>
    <property type="match status" value="1"/>
</dbReference>
<name>A0AA35P7R9_9SAUR</name>
<dbReference type="EMBL" id="OX395130">
    <property type="protein sequence ID" value="CAI5774787.1"/>
    <property type="molecule type" value="Genomic_DNA"/>
</dbReference>
<feature type="compositionally biased region" description="Basic residues" evidence="1">
    <location>
        <begin position="26"/>
        <end position="38"/>
    </location>
</feature>
<dbReference type="InterPro" id="IPR041510">
    <property type="entry name" value="DUF5523"/>
</dbReference>
<dbReference type="GO" id="GO:0035869">
    <property type="term" value="C:ciliary transition zone"/>
    <property type="evidence" value="ECO:0007669"/>
    <property type="project" value="TreeGrafter"/>
</dbReference>
<feature type="region of interest" description="Disordered" evidence="1">
    <location>
        <begin position="91"/>
        <end position="113"/>
    </location>
</feature>
<dbReference type="PANTHER" id="PTHR20837">
    <property type="entry name" value="CENTROSOMAL PROTEIN-RELATED"/>
    <property type="match status" value="1"/>
</dbReference>
<dbReference type="GO" id="GO:1904491">
    <property type="term" value="P:protein localization to ciliary transition zone"/>
    <property type="evidence" value="ECO:0007669"/>
    <property type="project" value="TreeGrafter"/>
</dbReference>
<keyword evidence="4" id="KW-1185">Reference proteome</keyword>
<feature type="region of interest" description="Disordered" evidence="1">
    <location>
        <begin position="1"/>
        <end position="70"/>
    </location>
</feature>
<dbReference type="InterPro" id="IPR056288">
    <property type="entry name" value="CEP76_C"/>
</dbReference>
<feature type="compositionally biased region" description="Basic and acidic residues" evidence="1">
    <location>
        <begin position="39"/>
        <end position="55"/>
    </location>
</feature>
<dbReference type="InterPro" id="IPR000008">
    <property type="entry name" value="C2_dom"/>
</dbReference>
<dbReference type="InterPro" id="IPR035892">
    <property type="entry name" value="C2_domain_sf"/>
</dbReference>
<accession>A0AA35P7R9</accession>
<dbReference type="Pfam" id="PF24652">
    <property type="entry name" value="CEP76_C"/>
    <property type="match status" value="1"/>
</dbReference>
<dbReference type="InterPro" id="IPR056290">
    <property type="entry name" value="CEPT76/DRC7_peptidase-like_dom"/>
</dbReference>
<feature type="domain" description="C2" evidence="2">
    <location>
        <begin position="900"/>
        <end position="1059"/>
    </location>
</feature>
<sequence length="1513" mass="175558">MDPDKELGILLDRKTKKEQVQERIARKSKSLQKRNVRRKQTEDDIHVDRKQKETPDQNPQEAVAVEEKQSRLTEVLRDRVRGKLRTVKAEQEEKSCDKPYSDTKEYQHNSEVSTENEVSFDEGFIFFTSTFEDYSKLKETDQIIDQKSINDSFQNVCGLNEQAPLLDHVREILLPELLEVKPPECECSNPDKQKQWDQQLFLPSTSPVIQSCKLPDNMAPRFLEDEGFYIPRKPRVSRNTYYKMENRLLQQDGGKNWFEESGEIMSLPSPIKPSSYYRVFFPSEIDPRLNTTYRKAMQPQLENCIITKSEEQSKIYQLDLNISSIVFSHHFFFNCEQVLAARLLDLYDCFQQRQQQNVTLLLSEKLKALISSTKLLESNLKTSELSTKTLKDYRSQIRNTRILHDIEHQRDKCLIQSIMKVWKQIKSLRRQQGFVSSTVRLQFQKLTYISELDEFEGNISEENENAPRDERYTDLSNKFSAAERRQKACLDSAHTFQTTMDIGGINEPLLIPHLTFVTEITAEDMCPLDERQRREKVKMEKYFIKIYYNNKLVSSTSEAPLHQDFKVIFQQIFRIQVLNWPESLRLEIFESSRKPTLLAKVFLPLPNNVTLKNKDVLDEAEFSCEQQVKPSSGAVGSNVSFFLDEKEREELCILTSGKLMYSLSWTVDDTGAPLAPTFQPLHVACISVPRCIDSGKGTGIWQHSDIQKLIEWAKEANIDPNNPDYLDLIEIIMNTKSLEQNESKYFRLEQLQEEFNFVTAEEITNCKRFQLLQLRSLGQLDFYGFQQIPLYDREIPDTVFQAYGNQLEKDMMTDADPISARRNSSASFVRMMRKQATKRIVTIRHKFNLSDIVNDYEEIISMSELSNAVFKLGERKRHLKPQRKERRKIPAQAVSDGDVKLLIRILRAYNIPARKAPPTKVGVANSPSYLPNRMSRGRHILSGNSAYSADPLYEVGVHPFVEVTFQDTIYQTSTADGSHPCWNEELQVDFISPGHDYTFSGLSKIKDNININIFDEFVIEKHEDTCPKNCSGHSYVRKNWLGSVMFPFSTLLEQSKICGTFQVNMPPVLLGYTWSKTYVPPKEECHGQNLKEYTFLTIFATIEPQISSTENNLESDKFIDHEDQTLLQKAYIFKQTCKALFPKRRIITSAFNNQGRNILVTKYITSLNPPQQLLDMCADEPNSTSDLISRFVSLIPCISDTGDENDDVDLWMTSENFLELGIGSKEEHAVLLCNYFLYIGKKAWVLLGTSVLEGKVAYVATQENGEYFLWNPLNGQCYKQFDAFCPLQSVDCLISWENVWFNIQQNSSPMCVSFDISKESLWKQFLPYHVQDLKMQTVQQEELFYTPTDVSLVVELQNRIEKTLKKKFMEWRSQQPTRWHRQCTSVLRQILSNLEFRNGQTAREKEENNLEAFQEHYWVTGFPIQMPYLDLQSITEAVYQTGIHSSEVPNTEFSLAVYIHPYPNNMLSVWIYLVSLVRHHAALRSLLVVMSEFSLLYQQEVMHSVVLHPHILK</sequence>
<protein>
    <submittedName>
        <fullName evidence="3">Protein CC2D2B isoform X1</fullName>
    </submittedName>
</protein>
<dbReference type="InterPro" id="IPR028928">
    <property type="entry name" value="CC2D2AN-C2"/>
</dbReference>
<dbReference type="Proteomes" id="UP001178461">
    <property type="component" value="Chromosome 5"/>
</dbReference>
<feature type="compositionally biased region" description="Basic and acidic residues" evidence="1">
    <location>
        <begin position="1"/>
        <end position="25"/>
    </location>
</feature>
<dbReference type="Gene3D" id="2.60.40.150">
    <property type="entry name" value="C2 domain"/>
    <property type="match status" value="1"/>
</dbReference>
<proteinExistence type="predicted"/>
<dbReference type="InterPro" id="IPR052434">
    <property type="entry name" value="Tectonic-like_complex_comp"/>
</dbReference>
<dbReference type="Pfam" id="PF15625">
    <property type="entry name" value="CC2D2AN-C2"/>
    <property type="match status" value="1"/>
</dbReference>
<gene>
    <name evidence="3" type="ORF">PODLI_1B014887</name>
</gene>
<dbReference type="GO" id="GO:1905515">
    <property type="term" value="P:non-motile cilium assembly"/>
    <property type="evidence" value="ECO:0007669"/>
    <property type="project" value="TreeGrafter"/>
</dbReference>
<evidence type="ECO:0000256" key="1">
    <source>
        <dbReference type="SAM" id="MobiDB-lite"/>
    </source>
</evidence>
<dbReference type="SMART" id="SM00239">
    <property type="entry name" value="C2"/>
    <property type="match status" value="1"/>
</dbReference>